<evidence type="ECO:0000256" key="3">
    <source>
        <dbReference type="ARBA" id="ARBA00022722"/>
    </source>
</evidence>
<accession>A0A4Y7LDL9</accession>
<evidence type="ECO:0000256" key="6">
    <source>
        <dbReference type="SAM" id="MobiDB-lite"/>
    </source>
</evidence>
<dbReference type="OMA" id="CYCAFVV"/>
<dbReference type="SUPFAM" id="SSF53098">
    <property type="entry name" value="Ribonuclease H-like"/>
    <property type="match status" value="1"/>
</dbReference>
<dbReference type="SMART" id="SM00479">
    <property type="entry name" value="EXOIII"/>
    <property type="match status" value="1"/>
</dbReference>
<organism evidence="8 9">
    <name type="scientific">Papaver somniferum</name>
    <name type="common">Opium poppy</name>
    <dbReference type="NCBI Taxonomy" id="3469"/>
    <lineage>
        <taxon>Eukaryota</taxon>
        <taxon>Viridiplantae</taxon>
        <taxon>Streptophyta</taxon>
        <taxon>Embryophyta</taxon>
        <taxon>Tracheophyta</taxon>
        <taxon>Spermatophyta</taxon>
        <taxon>Magnoliopsida</taxon>
        <taxon>Ranunculales</taxon>
        <taxon>Papaveraceae</taxon>
        <taxon>Papaveroideae</taxon>
        <taxon>Papaver</taxon>
    </lineage>
</organism>
<reference evidence="8 9" key="1">
    <citation type="journal article" date="2018" name="Science">
        <title>The opium poppy genome and morphinan production.</title>
        <authorList>
            <person name="Guo L."/>
            <person name="Winzer T."/>
            <person name="Yang X."/>
            <person name="Li Y."/>
            <person name="Ning Z."/>
            <person name="He Z."/>
            <person name="Teodor R."/>
            <person name="Lu Y."/>
            <person name="Bowser T.A."/>
            <person name="Graham I.A."/>
            <person name="Ye K."/>
        </authorList>
    </citation>
    <scope>NUCLEOTIDE SEQUENCE [LARGE SCALE GENOMIC DNA]</scope>
    <source>
        <strain evidence="9">cv. HN1</strain>
        <tissue evidence="8">Leaves</tissue>
    </source>
</reference>
<dbReference type="OrthoDB" id="1912247at2759"/>
<feature type="region of interest" description="Disordered" evidence="6">
    <location>
        <begin position="397"/>
        <end position="469"/>
    </location>
</feature>
<dbReference type="InterPro" id="IPR012337">
    <property type="entry name" value="RNaseH-like_sf"/>
</dbReference>
<evidence type="ECO:0000256" key="4">
    <source>
        <dbReference type="ARBA" id="ARBA00022801"/>
    </source>
</evidence>
<evidence type="ECO:0000313" key="8">
    <source>
        <dbReference type="EMBL" id="RZC83594.1"/>
    </source>
</evidence>
<evidence type="ECO:0000256" key="2">
    <source>
        <dbReference type="ARBA" id="ARBA00006357"/>
    </source>
</evidence>
<dbReference type="InterPro" id="IPR047021">
    <property type="entry name" value="REXO1/3/4-like"/>
</dbReference>
<dbReference type="InterPro" id="IPR036397">
    <property type="entry name" value="RNaseH_sf"/>
</dbReference>
<gene>
    <name evidence="8" type="ORF">C5167_046380</name>
</gene>
<keyword evidence="9" id="KW-1185">Reference proteome</keyword>
<dbReference type="PANTHER" id="PTHR12801">
    <property type="entry name" value="RNA EXONUCLEASE REXO1 / RECO3 FAMILY MEMBER-RELATED"/>
    <property type="match status" value="1"/>
</dbReference>
<comment type="subcellular location">
    <subcellularLocation>
        <location evidence="1">Nucleus</location>
    </subcellularLocation>
</comment>
<comment type="similarity">
    <text evidence="2">Belongs to the REXO1/REXO3 family.</text>
</comment>
<dbReference type="InterPro" id="IPR013520">
    <property type="entry name" value="Ribonucl_H"/>
</dbReference>
<feature type="domain" description="Exonuclease" evidence="7">
    <location>
        <begin position="142"/>
        <end position="286"/>
    </location>
</feature>
<evidence type="ECO:0000256" key="5">
    <source>
        <dbReference type="ARBA" id="ARBA00023242"/>
    </source>
</evidence>
<dbReference type="STRING" id="3469.A0A4Y7LDL9"/>
<name>A0A4Y7LDL9_PAPSO</name>
<evidence type="ECO:0000313" key="9">
    <source>
        <dbReference type="Proteomes" id="UP000316621"/>
    </source>
</evidence>
<keyword evidence="3" id="KW-0540">Nuclease</keyword>
<keyword evidence="4" id="KW-0378">Hydrolase</keyword>
<protein>
    <recommendedName>
        <fullName evidence="7">Exonuclease domain-containing protein</fullName>
    </recommendedName>
</protein>
<dbReference type="GO" id="GO:0005634">
    <property type="term" value="C:nucleus"/>
    <property type="evidence" value="ECO:0007669"/>
    <property type="project" value="UniProtKB-SubCell"/>
</dbReference>
<evidence type="ECO:0000256" key="1">
    <source>
        <dbReference type="ARBA" id="ARBA00004123"/>
    </source>
</evidence>
<dbReference type="GO" id="GO:0004527">
    <property type="term" value="F:exonuclease activity"/>
    <property type="evidence" value="ECO:0007669"/>
    <property type="project" value="InterPro"/>
</dbReference>
<keyword evidence="5" id="KW-0539">Nucleus</keyword>
<feature type="compositionally biased region" description="Basic and acidic residues" evidence="6">
    <location>
        <begin position="440"/>
        <end position="452"/>
    </location>
</feature>
<dbReference type="PANTHER" id="PTHR12801:SF115">
    <property type="entry name" value="FI18136P1-RELATED"/>
    <property type="match status" value="1"/>
</dbReference>
<dbReference type="Proteomes" id="UP000316621">
    <property type="component" value="Chromosome 11"/>
</dbReference>
<proteinExistence type="inferred from homology"/>
<dbReference type="GO" id="GO:0003676">
    <property type="term" value="F:nucleic acid binding"/>
    <property type="evidence" value="ECO:0007669"/>
    <property type="project" value="InterPro"/>
</dbReference>
<sequence>MLKKKLAAAKKDVLVAMVNMAQQRGLKGSKGTWRDFLNLRDQKFAESSLSDPRKRSDQVLVSFLETFTKPSHIKLLERVLQDHFNRKAISKLNKNSAARDLKSSKLVRLTSRHPEYESSYSFSSYDEDWVMTSMGNMSKSNKMLAVDCQMVESQDEPNTDLLKVCVVDENLEVKLDKLVHTNKPVEDLQGDTCSLSDVQKSMKELLSLGAILIGHRLHRHLDALKLAHARVIDTSLIFKGANGKRPSFRRLCKDDLGWNKGARHDCLNNARAAMKLVLGFDDQVLIKDDSVENDLSNQLLLHGMTVRVFEEELRAIFMEDSAVVLKLHGKKKSKKNRKKNYSASAIFKDQHEAQDAFQSIQGVEGVDINGLPQKSISFRLKNGDTAHLYVRKMVRDDDSPPAVLDSSSRKRQIEEIEPSSEEESNYKLQKKNSTNLCQDELGHDDIGEKGAENDCPDNALAAMEDDRHD</sequence>
<dbReference type="Gramene" id="RZC83594">
    <property type="protein sequence ID" value="RZC83594"/>
    <property type="gene ID" value="C5167_046380"/>
</dbReference>
<dbReference type="AlphaFoldDB" id="A0A4Y7LDL9"/>
<dbReference type="Gene3D" id="3.30.420.10">
    <property type="entry name" value="Ribonuclease H-like superfamily/Ribonuclease H"/>
    <property type="match status" value="1"/>
</dbReference>
<evidence type="ECO:0000259" key="7">
    <source>
        <dbReference type="SMART" id="SM00479"/>
    </source>
</evidence>
<dbReference type="EMBL" id="CM010725">
    <property type="protein sequence ID" value="RZC83594.1"/>
    <property type="molecule type" value="Genomic_DNA"/>
</dbReference>